<dbReference type="Gene3D" id="3.30.40.220">
    <property type="match status" value="1"/>
</dbReference>
<proteinExistence type="predicted"/>
<protein>
    <submittedName>
        <fullName evidence="1">Uncharacterized protein</fullName>
    </submittedName>
</protein>
<dbReference type="Proteomes" id="UP000654075">
    <property type="component" value="Unassembled WGS sequence"/>
</dbReference>
<organism evidence="1 2">
    <name type="scientific">Polarella glacialis</name>
    <name type="common">Dinoflagellate</name>
    <dbReference type="NCBI Taxonomy" id="89957"/>
    <lineage>
        <taxon>Eukaryota</taxon>
        <taxon>Sar</taxon>
        <taxon>Alveolata</taxon>
        <taxon>Dinophyceae</taxon>
        <taxon>Suessiales</taxon>
        <taxon>Suessiaceae</taxon>
        <taxon>Polarella</taxon>
    </lineage>
</organism>
<comment type="caution">
    <text evidence="1">The sequence shown here is derived from an EMBL/GenBank/DDBJ whole genome shotgun (WGS) entry which is preliminary data.</text>
</comment>
<keyword evidence="2" id="KW-1185">Reference proteome</keyword>
<dbReference type="AlphaFoldDB" id="A0A813EML5"/>
<reference evidence="1" key="1">
    <citation type="submission" date="2021-02" db="EMBL/GenBank/DDBJ databases">
        <authorList>
            <person name="Dougan E. K."/>
            <person name="Rhodes N."/>
            <person name="Thang M."/>
            <person name="Chan C."/>
        </authorList>
    </citation>
    <scope>NUCLEOTIDE SEQUENCE</scope>
</reference>
<accession>A0A813EML5</accession>
<gene>
    <name evidence="1" type="ORF">PGLA1383_LOCUS20523</name>
</gene>
<evidence type="ECO:0000313" key="2">
    <source>
        <dbReference type="Proteomes" id="UP000654075"/>
    </source>
</evidence>
<name>A0A813EML5_POLGL</name>
<sequence length="443" mass="49898">MACLRRFSVISAQSIRRQYTHSLAALTLSSVRIGSLPARSLFGTTPRFHISLACPSLLGTASNADTSYDTAARVDVVLPTPLSPGCDQLRALIAEARVRPLRSFPSASWSWRKPNEKGEWLCRGCGEFLHTDAFHRRAASKVAVGGRICHNVDSRCKKCRQTAALTYYRTLRGNVSHLVAGTRYRSKKKQFPESTLTAHDILDMLWNHQGRCAYSGVALEILRPNSHWRMSLERIDNWKGYSRENCLLVAAEFNTADFSRAQGVILNEVSGTAQWSAEKVQSVFHIRCLNVDLIQLEEDIRQARFPIRKPCVRTSQHRLSNPAGQWLCPKCGSYKFDSMPIRQTVTASVLIARIAQGKASENAVRRSEDMHWFCFTTHEISPSHVDRPLNWNLTTFCTCSWTSAVVVSTATFRYSINRCMLIGACLWSASIIRLAILRTMWLS</sequence>
<dbReference type="EMBL" id="CAJNNV010014076">
    <property type="protein sequence ID" value="CAE8602271.1"/>
    <property type="molecule type" value="Genomic_DNA"/>
</dbReference>
<evidence type="ECO:0000313" key="1">
    <source>
        <dbReference type="EMBL" id="CAE8602271.1"/>
    </source>
</evidence>